<feature type="compositionally biased region" description="Low complexity" evidence="1">
    <location>
        <begin position="402"/>
        <end position="417"/>
    </location>
</feature>
<gene>
    <name evidence="2" type="ORF">BCR35DRAFT_72691</name>
</gene>
<feature type="compositionally biased region" description="Polar residues" evidence="1">
    <location>
        <begin position="45"/>
        <end position="55"/>
    </location>
</feature>
<proteinExistence type="predicted"/>
<dbReference type="EMBL" id="MCGR01000002">
    <property type="protein sequence ID" value="ORY91642.1"/>
    <property type="molecule type" value="Genomic_DNA"/>
</dbReference>
<feature type="compositionally biased region" description="Low complexity" evidence="1">
    <location>
        <begin position="540"/>
        <end position="552"/>
    </location>
</feature>
<feature type="compositionally biased region" description="Low complexity" evidence="1">
    <location>
        <begin position="69"/>
        <end position="81"/>
    </location>
</feature>
<feature type="compositionally biased region" description="Pro residues" evidence="1">
    <location>
        <begin position="302"/>
        <end position="314"/>
    </location>
</feature>
<accession>A0A1Y2G568</accession>
<dbReference type="Proteomes" id="UP000193467">
    <property type="component" value="Unassembled WGS sequence"/>
</dbReference>
<feature type="compositionally biased region" description="Acidic residues" evidence="1">
    <location>
        <begin position="104"/>
        <end position="118"/>
    </location>
</feature>
<feature type="region of interest" description="Disordered" evidence="1">
    <location>
        <begin position="384"/>
        <end position="595"/>
    </location>
</feature>
<feature type="compositionally biased region" description="Basic and acidic residues" evidence="1">
    <location>
        <begin position="585"/>
        <end position="595"/>
    </location>
</feature>
<feature type="compositionally biased region" description="Low complexity" evidence="1">
    <location>
        <begin position="11"/>
        <end position="21"/>
    </location>
</feature>
<name>A0A1Y2G568_9BASI</name>
<feature type="region of interest" description="Disordered" evidence="1">
    <location>
        <begin position="1"/>
        <end position="371"/>
    </location>
</feature>
<reference evidence="2 3" key="1">
    <citation type="submission" date="2016-07" db="EMBL/GenBank/DDBJ databases">
        <title>Pervasive Adenine N6-methylation of Active Genes in Fungi.</title>
        <authorList>
            <consortium name="DOE Joint Genome Institute"/>
            <person name="Mondo S.J."/>
            <person name="Dannebaum R.O."/>
            <person name="Kuo R.C."/>
            <person name="Labutti K."/>
            <person name="Haridas S."/>
            <person name="Kuo A."/>
            <person name="Salamov A."/>
            <person name="Ahrendt S.R."/>
            <person name="Lipzen A."/>
            <person name="Sullivan W."/>
            <person name="Andreopoulos W.B."/>
            <person name="Clum A."/>
            <person name="Lindquist E."/>
            <person name="Daum C."/>
            <person name="Ramamoorthy G.K."/>
            <person name="Gryganskyi A."/>
            <person name="Culley D."/>
            <person name="Magnuson J.K."/>
            <person name="James T.Y."/>
            <person name="O'Malley M.A."/>
            <person name="Stajich J.E."/>
            <person name="Spatafora J.W."/>
            <person name="Visel A."/>
            <person name="Grigoriev I.V."/>
        </authorList>
    </citation>
    <scope>NUCLEOTIDE SEQUENCE [LARGE SCALE GENOMIC DNA]</scope>
    <source>
        <strain evidence="2 3">62-1032</strain>
    </source>
</reference>
<feature type="compositionally biased region" description="Basic and acidic residues" evidence="1">
    <location>
        <begin position="219"/>
        <end position="240"/>
    </location>
</feature>
<feature type="compositionally biased region" description="Basic and acidic residues" evidence="1">
    <location>
        <begin position="518"/>
        <end position="527"/>
    </location>
</feature>
<keyword evidence="3" id="KW-1185">Reference proteome</keyword>
<feature type="compositionally biased region" description="Pro residues" evidence="1">
    <location>
        <begin position="1"/>
        <end position="10"/>
    </location>
</feature>
<evidence type="ECO:0000256" key="1">
    <source>
        <dbReference type="SAM" id="MobiDB-lite"/>
    </source>
</evidence>
<protein>
    <submittedName>
        <fullName evidence="2">Uncharacterized protein</fullName>
    </submittedName>
</protein>
<organism evidence="2 3">
    <name type="scientific">Leucosporidium creatinivorum</name>
    <dbReference type="NCBI Taxonomy" id="106004"/>
    <lineage>
        <taxon>Eukaryota</taxon>
        <taxon>Fungi</taxon>
        <taxon>Dikarya</taxon>
        <taxon>Basidiomycota</taxon>
        <taxon>Pucciniomycotina</taxon>
        <taxon>Microbotryomycetes</taxon>
        <taxon>Leucosporidiales</taxon>
        <taxon>Leucosporidium</taxon>
    </lineage>
</organism>
<feature type="compositionally biased region" description="Pro residues" evidence="1">
    <location>
        <begin position="553"/>
        <end position="566"/>
    </location>
</feature>
<feature type="compositionally biased region" description="Low complexity" evidence="1">
    <location>
        <begin position="444"/>
        <end position="468"/>
    </location>
</feature>
<feature type="compositionally biased region" description="Low complexity" evidence="1">
    <location>
        <begin position="119"/>
        <end position="132"/>
    </location>
</feature>
<dbReference type="InParanoid" id="A0A1Y2G568"/>
<evidence type="ECO:0000313" key="2">
    <source>
        <dbReference type="EMBL" id="ORY91642.1"/>
    </source>
</evidence>
<feature type="compositionally biased region" description="Low complexity" evidence="1">
    <location>
        <begin position="503"/>
        <end position="513"/>
    </location>
</feature>
<feature type="compositionally biased region" description="Low complexity" evidence="1">
    <location>
        <begin position="384"/>
        <end position="395"/>
    </location>
</feature>
<feature type="compositionally biased region" description="Low complexity" evidence="1">
    <location>
        <begin position="315"/>
        <end position="358"/>
    </location>
</feature>
<comment type="caution">
    <text evidence="2">The sequence shown here is derived from an EMBL/GenBank/DDBJ whole genome shotgun (WGS) entry which is preliminary data.</text>
</comment>
<sequence>MAPDLPPESPTAPSTSSSQPGSPHPFPSLSTGLNGRAGAVYPPNDASTTESSSDDYFTRAQRTARERQPSGVSSSTSRRLSFATANSSLGARPRLDAAELASTSDDDSSEGDSQDDDNALSSQGLGLSLATSPSKRSQGRRNTIVAPFSRPPSAVTSYGGPSRPGSAAVESVKLRDRLTPAGGNSRRALAGSSKLSTMPPSPPPSWGEQMSQPSGPRRSSREGEDVLASRDLKGKGKEVDTAPNPPRSYEMPLTDDPLDPLSSMYHGPGSASATEHESPRSRGRNGRNGTRAAHRQSLQRPPTLPHEPPPPPPAVTTTAPLSATSYSSTDSVASTSHVTISSTSRSAPSSSTGASSSAPAPPQPSLQQLLQTVDLSAALRLVQTLQSQQNQQQPATAPPPTSSTSVPSSVPSQAPSHPSFPPNSPLASALPPRHASSLNPYDAPPLSSHPSSSHLLNPPTASPAPSSTHEGAGGSATEEKKDRRRSLSIGFGVAAVGKRLRTSSTVSASPSQSGLARVAERVPDERASISPFRQRPFVVPKTAPSTSHSATPPSTPPSPTILPFPTPSTSLAGVKRRRSSSVDSVESRLEDRPTP</sequence>
<evidence type="ECO:0000313" key="3">
    <source>
        <dbReference type="Proteomes" id="UP000193467"/>
    </source>
</evidence>
<dbReference type="AlphaFoldDB" id="A0A1Y2G568"/>